<evidence type="ECO:0000313" key="1">
    <source>
        <dbReference type="EMBL" id="AHC39939.1"/>
    </source>
</evidence>
<reference evidence="1 2" key="1">
    <citation type="journal article" date="2014" name="Genome Announc.">
        <title>Complete Genome Sequence of Mycoplasma ovis Strain Michigan, a Hemoplasma of Sheep with Two Distinct 16S rRNA Genes.</title>
        <authorList>
            <person name="Deshuillers P.L."/>
            <person name="Santos A.P."/>
            <person name="do Nascimento N.C."/>
            <person name="Hampel J.A."/>
            <person name="Bergin I.L."/>
            <person name="Dyson M.C."/>
            <person name="Messick J.B."/>
        </authorList>
    </citation>
    <scope>NUCLEOTIDE SEQUENCE [LARGE SCALE GENOMIC DNA]</scope>
    <source>
        <strain evidence="1 2">Michigan</strain>
    </source>
</reference>
<organism evidence="1 2">
    <name type="scientific">Mycoplasma ovis str. Michigan</name>
    <dbReference type="NCBI Taxonomy" id="1415773"/>
    <lineage>
        <taxon>Bacteria</taxon>
        <taxon>Bacillati</taxon>
        <taxon>Mycoplasmatota</taxon>
        <taxon>Mollicutes</taxon>
        <taxon>Mycoplasmataceae</taxon>
        <taxon>Mycoplasma</taxon>
    </lineage>
</organism>
<accession>A0ABN4BQJ5</accession>
<dbReference type="Proteomes" id="UP000018745">
    <property type="component" value="Chromosome"/>
</dbReference>
<name>A0ABN4BQJ5_9MOLU</name>
<keyword evidence="2" id="KW-1185">Reference proteome</keyword>
<dbReference type="EMBL" id="CP006935">
    <property type="protein sequence ID" value="AHC39939.1"/>
    <property type="molecule type" value="Genomic_DNA"/>
</dbReference>
<evidence type="ECO:0000313" key="2">
    <source>
        <dbReference type="Proteomes" id="UP000018745"/>
    </source>
</evidence>
<gene>
    <name evidence="1" type="ORF">OVS_02000</name>
</gene>
<sequence>MLFKKVLLEIGAMTGFAGGGIGGLFGLKGGDIKIDTSIDHFHFKDSVDVLNLDEKIKQQLNPREGRVNELNKTSLGSWRDKSEGVGEDLLFISGWDGAGPHQIVKSDSHSQSWRELFGGRKVSESLRWFGPRKLSLEVEKLNQTQDVIKQETYWDILQKSGEYIGKKDLEGIDKYWKERNPDLEEDILCLYRGREWWIDKFGVVKDTGLVELEFQLTNLKKLLESNEEALITKGWQFGQIVNNKKIKQSRLLGDVEQVFFNYLRKIFWGNRSESKSLREKNIGLVIKALLNGEQAGFDCSENNEVSLKEFFSECQKFKGNANLKSVLKSTHYRNGYFRIPEKEIKTFWTWNDMRKVTDKAKAIKRDDLKKSPLIDEECEESNLFSFLGDSSLELRRNICSQIVIPWFGDVVGDKRLCLIEIPEFQYYLRLNTYLNVLDLPTWHSNNTFWTKCSNYGA</sequence>
<protein>
    <submittedName>
        <fullName evidence="1">Uncharacterized protein</fullName>
    </submittedName>
</protein>
<proteinExistence type="predicted"/>